<organism evidence="2 4">
    <name type="scientific">Didymodactylos carnosus</name>
    <dbReference type="NCBI Taxonomy" id="1234261"/>
    <lineage>
        <taxon>Eukaryota</taxon>
        <taxon>Metazoa</taxon>
        <taxon>Spiralia</taxon>
        <taxon>Gnathifera</taxon>
        <taxon>Rotifera</taxon>
        <taxon>Eurotatoria</taxon>
        <taxon>Bdelloidea</taxon>
        <taxon>Philodinida</taxon>
        <taxon>Philodinidae</taxon>
        <taxon>Didymodactylos</taxon>
    </lineage>
</organism>
<evidence type="ECO:0000313" key="2">
    <source>
        <dbReference type="EMBL" id="CAF1210157.1"/>
    </source>
</evidence>
<proteinExistence type="predicted"/>
<accession>A0A814WTS2</accession>
<sequence length="214" mass="24515">ANADRVATATTKKKGDDQIGPKLTKSNKEKRMENEKTLKFRGEMETYFNKALLQQMFHDDFKHHIQTLTTLQKACDDYLDETTSNLDLILRWLTLRFYETNPSLSDKNQLMVDERDVRVATKNFVNDDLKKIVNERQQQQPASLPLSDNNSTKIGGDGGGATLLSQYTRLHREKTQQLKQQFVWIDIISSSPHSNDQPSPSLQIPDFVPAYNGK</sequence>
<name>A0A814WTS2_9BILA</name>
<evidence type="ECO:0000256" key="1">
    <source>
        <dbReference type="SAM" id="MobiDB-lite"/>
    </source>
</evidence>
<feature type="region of interest" description="Disordered" evidence="1">
    <location>
        <begin position="1"/>
        <end position="32"/>
    </location>
</feature>
<feature type="region of interest" description="Disordered" evidence="1">
    <location>
        <begin position="192"/>
        <end position="214"/>
    </location>
</feature>
<feature type="compositionally biased region" description="Polar residues" evidence="1">
    <location>
        <begin position="192"/>
        <end position="202"/>
    </location>
</feature>
<comment type="caution">
    <text evidence="2">The sequence shown here is derived from an EMBL/GenBank/DDBJ whole genome shotgun (WGS) entry which is preliminary data.</text>
</comment>
<dbReference type="Proteomes" id="UP000663829">
    <property type="component" value="Unassembled WGS sequence"/>
</dbReference>
<evidence type="ECO:0000313" key="4">
    <source>
        <dbReference type="Proteomes" id="UP000663829"/>
    </source>
</evidence>
<dbReference type="GO" id="GO:0046785">
    <property type="term" value="P:microtubule polymerization"/>
    <property type="evidence" value="ECO:0007669"/>
    <property type="project" value="InterPro"/>
</dbReference>
<dbReference type="AlphaFoldDB" id="A0A814WTS2"/>
<feature type="compositionally biased region" description="Polar residues" evidence="1">
    <location>
        <begin position="136"/>
        <end position="153"/>
    </location>
</feature>
<feature type="region of interest" description="Disordered" evidence="1">
    <location>
        <begin position="136"/>
        <end position="157"/>
    </location>
</feature>
<dbReference type="GO" id="GO:0051010">
    <property type="term" value="F:microtubule plus-end binding"/>
    <property type="evidence" value="ECO:0007669"/>
    <property type="project" value="InterPro"/>
</dbReference>
<dbReference type="PANTHER" id="PTHR12609">
    <property type="entry name" value="MICROTUBULE ASSOCIATED PROTEIN XMAP215"/>
    <property type="match status" value="1"/>
</dbReference>
<evidence type="ECO:0000313" key="3">
    <source>
        <dbReference type="EMBL" id="CAF3974229.1"/>
    </source>
</evidence>
<dbReference type="GO" id="GO:0030951">
    <property type="term" value="P:establishment or maintenance of microtubule cytoskeleton polarity"/>
    <property type="evidence" value="ECO:0007669"/>
    <property type="project" value="InterPro"/>
</dbReference>
<reference evidence="2" key="1">
    <citation type="submission" date="2021-02" db="EMBL/GenBank/DDBJ databases">
        <authorList>
            <person name="Nowell W R."/>
        </authorList>
    </citation>
    <scope>NUCLEOTIDE SEQUENCE</scope>
</reference>
<dbReference type="InterPro" id="IPR011989">
    <property type="entry name" value="ARM-like"/>
</dbReference>
<protein>
    <submittedName>
        <fullName evidence="2">Uncharacterized protein</fullName>
    </submittedName>
</protein>
<dbReference type="Proteomes" id="UP000681722">
    <property type="component" value="Unassembled WGS sequence"/>
</dbReference>
<dbReference type="OrthoDB" id="205662at2759"/>
<dbReference type="GO" id="GO:0007051">
    <property type="term" value="P:spindle organization"/>
    <property type="evidence" value="ECO:0007669"/>
    <property type="project" value="InterPro"/>
</dbReference>
<feature type="non-terminal residue" evidence="2">
    <location>
        <position position="214"/>
    </location>
</feature>
<dbReference type="EMBL" id="CAJOBC010008911">
    <property type="protein sequence ID" value="CAF3974229.1"/>
    <property type="molecule type" value="Genomic_DNA"/>
</dbReference>
<keyword evidence="4" id="KW-1185">Reference proteome</keyword>
<dbReference type="InterPro" id="IPR045110">
    <property type="entry name" value="XMAP215"/>
</dbReference>
<gene>
    <name evidence="2" type="ORF">GPM918_LOCUS24170</name>
    <name evidence="3" type="ORF">SRO942_LOCUS24169</name>
</gene>
<dbReference type="GO" id="GO:0061863">
    <property type="term" value="F:microtubule plus end polymerase"/>
    <property type="evidence" value="ECO:0007669"/>
    <property type="project" value="InterPro"/>
</dbReference>
<dbReference type="EMBL" id="CAJNOQ010008910">
    <property type="protein sequence ID" value="CAF1210157.1"/>
    <property type="molecule type" value="Genomic_DNA"/>
</dbReference>
<dbReference type="Gene3D" id="1.25.10.10">
    <property type="entry name" value="Leucine-rich Repeat Variant"/>
    <property type="match status" value="1"/>
</dbReference>